<accession>A0A6M3JXT5</accession>
<evidence type="ECO:0000313" key="1">
    <source>
        <dbReference type="EMBL" id="QJA74704.1"/>
    </source>
</evidence>
<name>A0A6M3JXT5_9ZZZZ</name>
<gene>
    <name evidence="1" type="ORF">MM415A01948_0013</name>
</gene>
<protein>
    <submittedName>
        <fullName evidence="1">Uncharacterized protein</fullName>
    </submittedName>
</protein>
<reference evidence="1" key="1">
    <citation type="submission" date="2020-03" db="EMBL/GenBank/DDBJ databases">
        <title>The deep terrestrial virosphere.</title>
        <authorList>
            <person name="Holmfeldt K."/>
            <person name="Nilsson E."/>
            <person name="Simone D."/>
            <person name="Lopez-Fernandez M."/>
            <person name="Wu X."/>
            <person name="de Brujin I."/>
            <person name="Lundin D."/>
            <person name="Andersson A."/>
            <person name="Bertilsson S."/>
            <person name="Dopson M."/>
        </authorList>
    </citation>
    <scope>NUCLEOTIDE SEQUENCE</scope>
    <source>
        <strain evidence="1">MM415A01948</strain>
    </source>
</reference>
<sequence length="423" mass="46155">MASNPEKHIRQQYFAITKQSVWASPSGLDDSYYIMPFDAGSFKPIPAVDTGQLNYYSSAGIMKQDSRNNVDSLTGLHRIPFSGVAMLERIAPLFMGAFQSVVEDAGTPYAKNFTPADTVLDFTQNDGMMHTIILGNYSAAIDSGSTTSATANKLVDSGATFSTTGVEIGDTVENDDTSTFSYVTAIDSETQLTLADNIFAVGGGGESYAIVRSDMVRFTECLIDNLTFSVSNRSNGIDRYAKVSGEWISRRIYKNQYPSSVTKTALPASPTILNDSADYFTLNMVLTSSVGALTLSNLPWFNFTMQINNNVTPNGQTTGGMALNYRIAPTITYTIDLPYNDDTFKALEHYIRGSNVAFDFGNGDGNTSGTFKIDGEKGVLTDNPYEFDGDYHMIRFQFEALKPTSAGWNAQYVGFADAVDWGY</sequence>
<proteinExistence type="predicted"/>
<dbReference type="EMBL" id="MT142115">
    <property type="protein sequence ID" value="QJA74704.1"/>
    <property type="molecule type" value="Genomic_DNA"/>
</dbReference>
<organism evidence="1">
    <name type="scientific">viral metagenome</name>
    <dbReference type="NCBI Taxonomy" id="1070528"/>
    <lineage>
        <taxon>unclassified sequences</taxon>
        <taxon>metagenomes</taxon>
        <taxon>organismal metagenomes</taxon>
    </lineage>
</organism>
<dbReference type="AlphaFoldDB" id="A0A6M3JXT5"/>